<keyword evidence="3" id="KW-1185">Reference proteome</keyword>
<protein>
    <submittedName>
        <fullName evidence="2">Uncharacterized protein</fullName>
    </submittedName>
</protein>
<dbReference type="EMBL" id="BLXT01004960">
    <property type="protein sequence ID" value="GFO18636.1"/>
    <property type="molecule type" value="Genomic_DNA"/>
</dbReference>
<dbReference type="AlphaFoldDB" id="A0AAV4BDY4"/>
<gene>
    <name evidence="2" type="ORF">PoB_004514100</name>
</gene>
<dbReference type="Proteomes" id="UP000735302">
    <property type="component" value="Unassembled WGS sequence"/>
</dbReference>
<feature type="region of interest" description="Disordered" evidence="1">
    <location>
        <begin position="1"/>
        <end position="33"/>
    </location>
</feature>
<name>A0AAV4BDY4_9GAST</name>
<evidence type="ECO:0000313" key="2">
    <source>
        <dbReference type="EMBL" id="GFO18636.1"/>
    </source>
</evidence>
<organism evidence="2 3">
    <name type="scientific">Plakobranchus ocellatus</name>
    <dbReference type="NCBI Taxonomy" id="259542"/>
    <lineage>
        <taxon>Eukaryota</taxon>
        <taxon>Metazoa</taxon>
        <taxon>Spiralia</taxon>
        <taxon>Lophotrochozoa</taxon>
        <taxon>Mollusca</taxon>
        <taxon>Gastropoda</taxon>
        <taxon>Heterobranchia</taxon>
        <taxon>Euthyneura</taxon>
        <taxon>Panpulmonata</taxon>
        <taxon>Sacoglossa</taxon>
        <taxon>Placobranchoidea</taxon>
        <taxon>Plakobranchidae</taxon>
        <taxon>Plakobranchus</taxon>
    </lineage>
</organism>
<reference evidence="2 3" key="1">
    <citation type="journal article" date="2021" name="Elife">
        <title>Chloroplast acquisition without the gene transfer in kleptoplastic sea slugs, Plakobranchus ocellatus.</title>
        <authorList>
            <person name="Maeda T."/>
            <person name="Takahashi S."/>
            <person name="Yoshida T."/>
            <person name="Shimamura S."/>
            <person name="Takaki Y."/>
            <person name="Nagai Y."/>
            <person name="Toyoda A."/>
            <person name="Suzuki Y."/>
            <person name="Arimoto A."/>
            <person name="Ishii H."/>
            <person name="Satoh N."/>
            <person name="Nishiyama T."/>
            <person name="Hasebe M."/>
            <person name="Maruyama T."/>
            <person name="Minagawa J."/>
            <person name="Obokata J."/>
            <person name="Shigenobu S."/>
        </authorList>
    </citation>
    <scope>NUCLEOTIDE SEQUENCE [LARGE SCALE GENOMIC DNA]</scope>
</reference>
<evidence type="ECO:0000256" key="1">
    <source>
        <dbReference type="SAM" id="MobiDB-lite"/>
    </source>
</evidence>
<accession>A0AAV4BDY4</accession>
<evidence type="ECO:0000313" key="3">
    <source>
        <dbReference type="Proteomes" id="UP000735302"/>
    </source>
</evidence>
<proteinExistence type="predicted"/>
<comment type="caution">
    <text evidence="2">The sequence shown here is derived from an EMBL/GenBank/DDBJ whole genome shotgun (WGS) entry which is preliminary data.</text>
</comment>
<sequence length="160" mass="17386">MFIASPQQGDLRFSGPPSGQDAGGGARTRDRSVPVDLRADSLATVPPTFRSTEAERVATTWKTAIGRWMKINGEWEDHYYLVLGLAQISKTSDIPLYSVLRSTVGVGGTVASDYALRSAVTLLSRARTPSATPWPDGGPLSLRSPCCDWPYIQRPKTNFS</sequence>